<feature type="transmembrane region" description="Helical" evidence="7">
    <location>
        <begin position="355"/>
        <end position="378"/>
    </location>
</feature>
<dbReference type="Proteomes" id="UP000015530">
    <property type="component" value="Unassembled WGS sequence"/>
</dbReference>
<dbReference type="InterPro" id="IPR049326">
    <property type="entry name" value="Rhodopsin_dom_fungi"/>
</dbReference>
<evidence type="ECO:0000256" key="4">
    <source>
        <dbReference type="ARBA" id="ARBA00023136"/>
    </source>
</evidence>
<protein>
    <recommendedName>
        <fullName evidence="8">Rhodopsin domain-containing protein</fullName>
    </recommendedName>
</protein>
<evidence type="ECO:0000256" key="6">
    <source>
        <dbReference type="SAM" id="MobiDB-lite"/>
    </source>
</evidence>
<dbReference type="InterPro" id="IPR029063">
    <property type="entry name" value="SAM-dependent_MTases_sf"/>
</dbReference>
<keyword evidence="4 7" id="KW-0472">Membrane</keyword>
<keyword evidence="2 7" id="KW-0812">Transmembrane</keyword>
<accession>T0JVA4</accession>
<dbReference type="EMBL" id="AMYD01003195">
    <property type="protein sequence ID" value="EQB46932.1"/>
    <property type="molecule type" value="Genomic_DNA"/>
</dbReference>
<dbReference type="OrthoDB" id="184880at2759"/>
<dbReference type="PANTHER" id="PTHR33048:SF108">
    <property type="entry name" value="INTEGRAL MEMBRANE PROTEIN"/>
    <property type="match status" value="1"/>
</dbReference>
<comment type="caution">
    <text evidence="9">The sequence shown here is derived from an EMBL/GenBank/DDBJ whole genome shotgun (WGS) entry which is preliminary data.</text>
</comment>
<dbReference type="PANTHER" id="PTHR33048">
    <property type="entry name" value="PTH11-LIKE INTEGRAL MEMBRANE PROTEIN (AFU_ORTHOLOGUE AFUA_5G11245)"/>
    <property type="match status" value="1"/>
</dbReference>
<dbReference type="Pfam" id="PF20684">
    <property type="entry name" value="Fung_rhodopsin"/>
    <property type="match status" value="1"/>
</dbReference>
<evidence type="ECO:0000256" key="1">
    <source>
        <dbReference type="ARBA" id="ARBA00004141"/>
    </source>
</evidence>
<feature type="transmembrane region" description="Helical" evidence="7">
    <location>
        <begin position="436"/>
        <end position="456"/>
    </location>
</feature>
<dbReference type="CDD" id="cd02440">
    <property type="entry name" value="AdoMet_MTases"/>
    <property type="match status" value="1"/>
</dbReference>
<comment type="subcellular location">
    <subcellularLocation>
        <location evidence="1">Membrane</location>
        <topology evidence="1">Multi-pass membrane protein</topology>
    </subcellularLocation>
</comment>
<dbReference type="HOGENOM" id="CLU_504321_0_0_1"/>
<organism evidence="9 10">
    <name type="scientific">Colletotrichum gloeosporioides (strain Cg-14)</name>
    <name type="common">Anthracnose fungus</name>
    <name type="synonym">Glomerella cingulata</name>
    <dbReference type="NCBI Taxonomy" id="1237896"/>
    <lineage>
        <taxon>Eukaryota</taxon>
        <taxon>Fungi</taxon>
        <taxon>Dikarya</taxon>
        <taxon>Ascomycota</taxon>
        <taxon>Pezizomycotina</taxon>
        <taxon>Sordariomycetes</taxon>
        <taxon>Hypocreomycetidae</taxon>
        <taxon>Glomerellales</taxon>
        <taxon>Glomerellaceae</taxon>
        <taxon>Colletotrichum</taxon>
        <taxon>Colletotrichum gloeosporioides species complex</taxon>
    </lineage>
</organism>
<dbReference type="SUPFAM" id="SSF53335">
    <property type="entry name" value="S-adenosyl-L-methionine-dependent methyltransferases"/>
    <property type="match status" value="1"/>
</dbReference>
<evidence type="ECO:0000259" key="8">
    <source>
        <dbReference type="Pfam" id="PF20684"/>
    </source>
</evidence>
<feature type="domain" description="Rhodopsin" evidence="8">
    <location>
        <begin position="274"/>
        <end position="480"/>
    </location>
</feature>
<sequence>MAAHQHTASAPASPAPSNSTHQTPTTFGDETIDAFEMDADDGYASASPAPSLHAGTMSLSPSVRDYAFENNRRYHRYREGRYHFPNDDSEQQREFMKHLVMVHMMSGKLHEAPVRNPQKVLDVGTGTGVWAIDVGDEYPEAAVTGIDLSPIWPDWVPPNVKFVVDDAEAEWFHEPDSFEFIRLGNMAPSIQEWPKILVSAYKTLKPGGWIELQEMRWVYGCDDGTMPDDFAPMKMVDLISQGLARFGVDMHAAERNPARLAAAGFTNIRHQMRMALVAWVLSIAYSATALVMQHFGGGYHVYEISKESLVGFKKLNSSLGLYADTLVYGPNSFFTKLTLLLIVTRVFRTYKKTVIATYAVIVFMVGYYAPVLVIKTLICRPIAGFWDPDLPADCFNQRAVFVADTAVSAVTDLAVLTIPIPVAVTLRMSWSKRLKVLAMLSAGGLATAASIVRMILVVQLQKSNDEPVDFIRFNLLGLVTLNPSSDYSGDPANRNVRTAEVRLHTELKPGYEKLLRAHRVEVFEGKQASNTAPDRRLEDE</sequence>
<dbReference type="eggNOG" id="ENOG502S6PS">
    <property type="taxonomic scope" value="Eukaryota"/>
</dbReference>
<keyword evidence="3 7" id="KW-1133">Transmembrane helix</keyword>
<reference evidence="10" key="1">
    <citation type="journal article" date="2013" name="Mol. Plant Microbe Interact.">
        <title>Global aspects of pacC regulation of pathogenicity genes in Colletotrichum gloeosporioides as revealed by transcriptome analysis.</title>
        <authorList>
            <person name="Alkan N."/>
            <person name="Meng X."/>
            <person name="Friedlander G."/>
            <person name="Reuveni E."/>
            <person name="Sukno S."/>
            <person name="Sherman A."/>
            <person name="Thon M."/>
            <person name="Fluhr R."/>
            <person name="Prusky D."/>
        </authorList>
    </citation>
    <scope>NUCLEOTIDE SEQUENCE [LARGE SCALE GENOMIC DNA]</scope>
    <source>
        <strain evidence="10">Cg-14</strain>
    </source>
</reference>
<evidence type="ECO:0000313" key="9">
    <source>
        <dbReference type="EMBL" id="EQB46932.1"/>
    </source>
</evidence>
<feature type="transmembrane region" description="Helical" evidence="7">
    <location>
        <begin position="319"/>
        <end position="343"/>
    </location>
</feature>
<dbReference type="AlphaFoldDB" id="T0JVA4"/>
<feature type="transmembrane region" description="Helical" evidence="7">
    <location>
        <begin position="276"/>
        <end position="299"/>
    </location>
</feature>
<evidence type="ECO:0000256" key="7">
    <source>
        <dbReference type="SAM" id="Phobius"/>
    </source>
</evidence>
<dbReference type="GO" id="GO:0016020">
    <property type="term" value="C:membrane"/>
    <property type="evidence" value="ECO:0007669"/>
    <property type="project" value="UniProtKB-SubCell"/>
</dbReference>
<feature type="compositionally biased region" description="Polar residues" evidence="6">
    <location>
        <begin position="18"/>
        <end position="27"/>
    </location>
</feature>
<feature type="transmembrane region" description="Helical" evidence="7">
    <location>
        <begin position="398"/>
        <end position="424"/>
    </location>
</feature>
<feature type="compositionally biased region" description="Low complexity" evidence="6">
    <location>
        <begin position="8"/>
        <end position="17"/>
    </location>
</feature>
<name>T0JVA4_COLGC</name>
<feature type="region of interest" description="Disordered" evidence="6">
    <location>
        <begin position="1"/>
        <end position="27"/>
    </location>
</feature>
<evidence type="ECO:0000313" key="10">
    <source>
        <dbReference type="Proteomes" id="UP000015530"/>
    </source>
</evidence>
<dbReference type="Pfam" id="PF13489">
    <property type="entry name" value="Methyltransf_23"/>
    <property type="match status" value="1"/>
</dbReference>
<evidence type="ECO:0000256" key="3">
    <source>
        <dbReference type="ARBA" id="ARBA00022989"/>
    </source>
</evidence>
<comment type="similarity">
    <text evidence="5">Belongs to the SAT4 family.</text>
</comment>
<gene>
    <name evidence="9" type="ORF">CGLO_13991</name>
</gene>
<evidence type="ECO:0000256" key="2">
    <source>
        <dbReference type="ARBA" id="ARBA00022692"/>
    </source>
</evidence>
<evidence type="ECO:0000256" key="5">
    <source>
        <dbReference type="ARBA" id="ARBA00038359"/>
    </source>
</evidence>
<dbReference type="InterPro" id="IPR052337">
    <property type="entry name" value="SAT4-like"/>
</dbReference>
<dbReference type="Gene3D" id="3.40.50.150">
    <property type="entry name" value="Vaccinia Virus protein VP39"/>
    <property type="match status" value="1"/>
</dbReference>
<proteinExistence type="inferred from homology"/>